<keyword evidence="1" id="KW-0175">Coiled coil</keyword>
<feature type="region of interest" description="Disordered" evidence="2">
    <location>
        <begin position="194"/>
        <end position="217"/>
    </location>
</feature>
<feature type="compositionally biased region" description="Basic and acidic residues" evidence="2">
    <location>
        <begin position="207"/>
        <end position="217"/>
    </location>
</feature>
<evidence type="ECO:0000313" key="3">
    <source>
        <dbReference type="EMBL" id="CAI9763566.1"/>
    </source>
</evidence>
<gene>
    <name evidence="3" type="ORF">FPE_LOCUS10996</name>
</gene>
<dbReference type="Proteomes" id="UP000834106">
    <property type="component" value="Chromosome 6"/>
</dbReference>
<keyword evidence="4" id="KW-1185">Reference proteome</keyword>
<dbReference type="EMBL" id="OU503041">
    <property type="protein sequence ID" value="CAI9763566.1"/>
    <property type="molecule type" value="Genomic_DNA"/>
</dbReference>
<dbReference type="AlphaFoldDB" id="A0AAD1Z907"/>
<proteinExistence type="predicted"/>
<feature type="coiled-coil region" evidence="1">
    <location>
        <begin position="117"/>
        <end position="179"/>
    </location>
</feature>
<evidence type="ECO:0000313" key="4">
    <source>
        <dbReference type="Proteomes" id="UP000834106"/>
    </source>
</evidence>
<sequence>MATKITGTPSICLFSSHGRNCQYLHFPNFCSFNLAVVKGQCKIKNPNHFFKFGAKYGIYKRSKFQLKASADSGGSPSCSWKKWLLGLLLTVILPAMGHKGGLFVGLKSKIAAALKTVETVTEIVEEVAEEVEKVVEEVEEKLPQDSKLKEALESVENLAKKAVKEAKQAEELVHKVQNVEETIEGTIEGVLMKADTDETKLNGQKTSSKDQDPTAKL</sequence>
<evidence type="ECO:0000256" key="2">
    <source>
        <dbReference type="SAM" id="MobiDB-lite"/>
    </source>
</evidence>
<dbReference type="PANTHER" id="PTHR33735">
    <property type="entry name" value="EXPRESSED PROTEIN"/>
    <property type="match status" value="1"/>
</dbReference>
<accession>A0AAD1Z907</accession>
<organism evidence="3 4">
    <name type="scientific">Fraxinus pennsylvanica</name>
    <dbReference type="NCBI Taxonomy" id="56036"/>
    <lineage>
        <taxon>Eukaryota</taxon>
        <taxon>Viridiplantae</taxon>
        <taxon>Streptophyta</taxon>
        <taxon>Embryophyta</taxon>
        <taxon>Tracheophyta</taxon>
        <taxon>Spermatophyta</taxon>
        <taxon>Magnoliopsida</taxon>
        <taxon>eudicotyledons</taxon>
        <taxon>Gunneridae</taxon>
        <taxon>Pentapetalae</taxon>
        <taxon>asterids</taxon>
        <taxon>lamiids</taxon>
        <taxon>Lamiales</taxon>
        <taxon>Oleaceae</taxon>
        <taxon>Oleeae</taxon>
        <taxon>Fraxinus</taxon>
    </lineage>
</organism>
<name>A0AAD1Z907_9LAMI</name>
<reference evidence="3" key="1">
    <citation type="submission" date="2023-05" db="EMBL/GenBank/DDBJ databases">
        <authorList>
            <person name="Huff M."/>
        </authorList>
    </citation>
    <scope>NUCLEOTIDE SEQUENCE</scope>
</reference>
<evidence type="ECO:0000256" key="1">
    <source>
        <dbReference type="SAM" id="Coils"/>
    </source>
</evidence>
<dbReference type="PANTHER" id="PTHR33735:SF23">
    <property type="entry name" value="PTERIN-BINDING DOMAIN-CONTAINING PROTEIN"/>
    <property type="match status" value="1"/>
</dbReference>
<protein>
    <submittedName>
        <fullName evidence="3">Uncharacterized protein</fullName>
    </submittedName>
</protein>